<dbReference type="Gene3D" id="3.90.226.10">
    <property type="entry name" value="2-enoyl-CoA Hydratase, Chain A, domain 1"/>
    <property type="match status" value="1"/>
</dbReference>
<organism evidence="2 3">
    <name type="scientific">Herbiconiux aconitum</name>
    <dbReference type="NCBI Taxonomy" id="2970913"/>
    <lineage>
        <taxon>Bacteria</taxon>
        <taxon>Bacillati</taxon>
        <taxon>Actinomycetota</taxon>
        <taxon>Actinomycetes</taxon>
        <taxon>Micrococcales</taxon>
        <taxon>Microbacteriaceae</taxon>
        <taxon>Herbiconiux</taxon>
    </lineage>
</organism>
<evidence type="ECO:0000256" key="1">
    <source>
        <dbReference type="ARBA" id="ARBA00005254"/>
    </source>
</evidence>
<dbReference type="Gene3D" id="1.10.12.10">
    <property type="entry name" value="Lyase 2-enoyl-coa Hydratase, Chain A, domain 2"/>
    <property type="match status" value="1"/>
</dbReference>
<reference evidence="2" key="1">
    <citation type="submission" date="2022-08" db="EMBL/GenBank/DDBJ databases">
        <authorList>
            <person name="Deng Y."/>
            <person name="Han X.-F."/>
            <person name="Zhang Y.-Q."/>
        </authorList>
    </citation>
    <scope>NUCLEOTIDE SEQUENCE</scope>
    <source>
        <strain evidence="2">CPCC 205763</strain>
    </source>
</reference>
<comment type="caution">
    <text evidence="2">The sequence shown here is derived from an EMBL/GenBank/DDBJ whole genome shotgun (WGS) entry which is preliminary data.</text>
</comment>
<sequence length="277" mass="30309">MDDATQDPTRMAEVPLTGGARITIERRGHVVLIGINRPDRDNRFDPDAYYGLAKAYYDFDNDPSLRVAVVFGHGRSLSRGVDVDAFNALTSTGQHLELTDGMADPFFKSAHLSKPLVFVAHGDTWNMGHELFLTADIRVASQDVEFGQDETTHARFPGGGGTIRFPREVGWASAMRYILTGDHWGADQAERMGMVQFVESDREAAIAKGIEVAEKVAACAPLGIKTSLESAHLAIDESEAAAFAKLDEQYGALYRTDDFAEGRRAEAEGRPPVYSGR</sequence>
<dbReference type="Pfam" id="PF00378">
    <property type="entry name" value="ECH_1"/>
    <property type="match status" value="1"/>
</dbReference>
<evidence type="ECO:0000313" key="3">
    <source>
        <dbReference type="Proteomes" id="UP001165584"/>
    </source>
</evidence>
<gene>
    <name evidence="2" type="ORF">N1027_06510</name>
</gene>
<dbReference type="InterPro" id="IPR001753">
    <property type="entry name" value="Enoyl-CoA_hydra/iso"/>
</dbReference>
<name>A0ABT2GNJ4_9MICO</name>
<keyword evidence="3" id="KW-1185">Reference proteome</keyword>
<dbReference type="PANTHER" id="PTHR43802:SF1">
    <property type="entry name" value="IP11341P-RELATED"/>
    <property type="match status" value="1"/>
</dbReference>
<dbReference type="EMBL" id="JANLCM010000001">
    <property type="protein sequence ID" value="MCS5717785.1"/>
    <property type="molecule type" value="Genomic_DNA"/>
</dbReference>
<protein>
    <submittedName>
        <fullName evidence="2">Enoyl-CoA hydratase-related protein</fullName>
    </submittedName>
</protein>
<comment type="similarity">
    <text evidence="1">Belongs to the enoyl-CoA hydratase/isomerase family.</text>
</comment>
<proteinExistence type="inferred from homology"/>
<dbReference type="CDD" id="cd06558">
    <property type="entry name" value="crotonase-like"/>
    <property type="match status" value="1"/>
</dbReference>
<dbReference type="InterPro" id="IPR029045">
    <property type="entry name" value="ClpP/crotonase-like_dom_sf"/>
</dbReference>
<dbReference type="PANTHER" id="PTHR43802">
    <property type="entry name" value="ENOYL-COA HYDRATASE"/>
    <property type="match status" value="1"/>
</dbReference>
<dbReference type="Proteomes" id="UP001165584">
    <property type="component" value="Unassembled WGS sequence"/>
</dbReference>
<accession>A0ABT2GNJ4</accession>
<evidence type="ECO:0000313" key="2">
    <source>
        <dbReference type="EMBL" id="MCS5717785.1"/>
    </source>
</evidence>
<dbReference type="RefSeq" id="WP_259506326.1">
    <property type="nucleotide sequence ID" value="NZ_JANLCM010000001.1"/>
</dbReference>
<dbReference type="InterPro" id="IPR014748">
    <property type="entry name" value="Enoyl-CoA_hydra_C"/>
</dbReference>
<dbReference type="SUPFAM" id="SSF52096">
    <property type="entry name" value="ClpP/crotonase"/>
    <property type="match status" value="1"/>
</dbReference>